<name>K6VBM3_PLACD</name>
<keyword evidence="5" id="KW-0175">Coiled coil</keyword>
<feature type="domain" description="SMC hinge" evidence="7">
    <location>
        <begin position="249"/>
        <end position="416"/>
    </location>
</feature>
<dbReference type="Gene3D" id="1.20.1060.20">
    <property type="match status" value="1"/>
</dbReference>
<evidence type="ECO:0000259" key="7">
    <source>
        <dbReference type="SMART" id="SM00968"/>
    </source>
</evidence>
<keyword evidence="3" id="KW-0539">Nucleus</keyword>
<evidence type="ECO:0000313" key="9">
    <source>
        <dbReference type="Proteomes" id="UP000006319"/>
    </source>
</evidence>
<keyword evidence="1" id="KW-0132">Cell division</keyword>
<evidence type="ECO:0000256" key="1">
    <source>
        <dbReference type="ARBA" id="ARBA00022618"/>
    </source>
</evidence>
<evidence type="ECO:0000256" key="6">
    <source>
        <dbReference type="SAM" id="MobiDB-lite"/>
    </source>
</evidence>
<dbReference type="RefSeq" id="XP_004222529.1">
    <property type="nucleotide sequence ID" value="XM_004222481.1"/>
</dbReference>
<evidence type="ECO:0000256" key="3">
    <source>
        <dbReference type="ARBA" id="ARBA00023242"/>
    </source>
</evidence>
<organism evidence="8 9">
    <name type="scientific">Plasmodium cynomolgi (strain B)</name>
    <dbReference type="NCBI Taxonomy" id="1120755"/>
    <lineage>
        <taxon>Eukaryota</taxon>
        <taxon>Sar</taxon>
        <taxon>Alveolata</taxon>
        <taxon>Apicomplexa</taxon>
        <taxon>Aconoidasida</taxon>
        <taxon>Haemosporida</taxon>
        <taxon>Plasmodiidae</taxon>
        <taxon>Plasmodium</taxon>
        <taxon>Plasmodium (Plasmodium)</taxon>
    </lineage>
</organism>
<dbReference type="GeneID" id="14692936"/>
<feature type="region of interest" description="Disordered" evidence="6">
    <location>
        <begin position="318"/>
        <end position="355"/>
    </location>
</feature>
<dbReference type="Pfam" id="PF06470">
    <property type="entry name" value="SMC_hinge"/>
    <property type="match status" value="1"/>
</dbReference>
<feature type="coiled-coil region" evidence="5">
    <location>
        <begin position="128"/>
        <end position="162"/>
    </location>
</feature>
<dbReference type="Proteomes" id="UP000006319">
    <property type="component" value="Chromosome 9"/>
</dbReference>
<feature type="coiled-coil region" evidence="5">
    <location>
        <begin position="513"/>
        <end position="704"/>
    </location>
</feature>
<dbReference type="OrthoDB" id="5575062at2759"/>
<dbReference type="VEuPathDB" id="PlasmoDB:PCYB_093670"/>
<dbReference type="InterPro" id="IPR010935">
    <property type="entry name" value="SMC_hinge"/>
</dbReference>
<accession>K6VBM3</accession>
<dbReference type="GO" id="GO:0051301">
    <property type="term" value="P:cell division"/>
    <property type="evidence" value="ECO:0007669"/>
    <property type="project" value="UniProtKB-KW"/>
</dbReference>
<dbReference type="AlphaFoldDB" id="K6VBM3"/>
<protein>
    <submittedName>
        <fullName evidence="8">Structural maintenance of chromosome protein</fullName>
    </submittedName>
</protein>
<dbReference type="PANTHER" id="PTHR18937:SF12">
    <property type="entry name" value="STRUCTURAL MAINTENANCE OF CHROMOSOMES PROTEIN"/>
    <property type="match status" value="1"/>
</dbReference>
<gene>
    <name evidence="8" type="ORF">PCYB_093670</name>
</gene>
<dbReference type="GO" id="GO:0007062">
    <property type="term" value="P:sister chromatid cohesion"/>
    <property type="evidence" value="ECO:0007669"/>
    <property type="project" value="TreeGrafter"/>
</dbReference>
<dbReference type="eggNOG" id="KOG0018">
    <property type="taxonomic scope" value="Eukaryota"/>
</dbReference>
<proteinExistence type="predicted"/>
<sequence length="823" mass="96442">MNIQTHCTKFSENLHEQVKEQSKKLRVEMSNKLGVIVKFMEKYHRLKGYIQDRHSTMFDNVVKAERRLRLSMSNGADQDGTTSNLRETEEEVSLFQKCNLLEVIENLSEYKKCKEKYLYLCANSHININNFNSLANALKKDIKELQEECDNLSRKKQKEVLDYEAEKLTMEELTGRVNTLSSLIEGDKEKVENLKTYLREIHQTISRKEKRIEELDSQVTILNVHKNELLQFEKKKEIISNLKNLFGEDQIYDEVSSLYEVNNHVYFTAVNNAIHKYNNFLVVKNVEIATKCIRYLKDNKLHRMDFIPLQNFVKNVKRRRGQRGAHEGAPHQGGPHQGSEQFASPGPLGGKNPLEETWHEEDHHMIEKVMNTFKKKNIVLANNCLVCDEQFKVLFDYLIGTNTLIVERIKDAEDVRSKFPQLNANMVTLNGHIVSKHNNLIVDISSTHGDRERYSNKRLNISMYNKILNEKEECRSVITDCNKKILQTNEQINKTNYELELNKKKIASLLIKKEIFEKEVEGKLATIQNYQERIMKIKNIQMKKKIDSLESYESELMKERKGLASFQKDSFKILNDRFQIDNIYEAIEKSSKEMEKIDDHIDRIKNNIKKLNDDINELTDKRNEIQLFHKKEKVANQEENIKMDLYKLNEEEKEQMDAMNQTENAIREREIERDAHLKNISQINQELNDLRDRINSNFEKYETMQSRVENCRKKILIYVTLVKDLISECDMNGVNVFSTVHAIADQREGERPRRKGRVSRLLQGSDEEENQNQKQRQKQRQRQRQTEKQTGDDSDGGSAGSGSSTRDEANGERTRNQHREGEA</sequence>
<dbReference type="GO" id="GO:0005634">
    <property type="term" value="C:nucleus"/>
    <property type="evidence" value="ECO:0007669"/>
    <property type="project" value="TreeGrafter"/>
</dbReference>
<dbReference type="InterPro" id="IPR036277">
    <property type="entry name" value="SMC_hinge_sf"/>
</dbReference>
<dbReference type="GO" id="GO:0008278">
    <property type="term" value="C:cohesin complex"/>
    <property type="evidence" value="ECO:0007669"/>
    <property type="project" value="TreeGrafter"/>
</dbReference>
<evidence type="ECO:0000256" key="5">
    <source>
        <dbReference type="SAM" id="Coils"/>
    </source>
</evidence>
<evidence type="ECO:0000256" key="2">
    <source>
        <dbReference type="ARBA" id="ARBA00022776"/>
    </source>
</evidence>
<dbReference type="EMBL" id="DF157101">
    <property type="protein sequence ID" value="GAB66582.1"/>
    <property type="molecule type" value="Genomic_DNA"/>
</dbReference>
<feature type="region of interest" description="Disordered" evidence="6">
    <location>
        <begin position="746"/>
        <end position="823"/>
    </location>
</feature>
<evidence type="ECO:0000313" key="8">
    <source>
        <dbReference type="EMBL" id="GAB66582.1"/>
    </source>
</evidence>
<dbReference type="PANTHER" id="PTHR18937">
    <property type="entry name" value="STRUCTURAL MAINTENANCE OF CHROMOSOMES SMC FAMILY MEMBER"/>
    <property type="match status" value="1"/>
</dbReference>
<dbReference type="SMART" id="SM00968">
    <property type="entry name" value="SMC_hinge"/>
    <property type="match status" value="1"/>
</dbReference>
<keyword evidence="9" id="KW-1185">Reference proteome</keyword>
<dbReference type="KEGG" id="pcy:PCYB_093670"/>
<feature type="compositionally biased region" description="Basic and acidic residues" evidence="6">
    <location>
        <begin position="805"/>
        <end position="823"/>
    </location>
</feature>
<dbReference type="GO" id="GO:0005524">
    <property type="term" value="F:ATP binding"/>
    <property type="evidence" value="ECO:0007669"/>
    <property type="project" value="InterPro"/>
</dbReference>
<keyword evidence="4" id="KW-0131">Cell cycle</keyword>
<dbReference type="SUPFAM" id="SSF75553">
    <property type="entry name" value="Smc hinge domain"/>
    <property type="match status" value="1"/>
</dbReference>
<evidence type="ECO:0000256" key="4">
    <source>
        <dbReference type="ARBA" id="ARBA00023306"/>
    </source>
</evidence>
<reference evidence="8 9" key="1">
    <citation type="journal article" date="2012" name="Nat. Genet.">
        <title>Plasmodium cynomolgi genome sequences provide insight into Plasmodium vivax and the monkey malaria clade.</title>
        <authorList>
            <person name="Tachibana S."/>
            <person name="Sullivan S.A."/>
            <person name="Kawai S."/>
            <person name="Nakamura S."/>
            <person name="Kim H.R."/>
            <person name="Goto N."/>
            <person name="Arisue N."/>
            <person name="Palacpac N.M.Q."/>
            <person name="Honma H."/>
            <person name="Yagi M."/>
            <person name="Tougan T."/>
            <person name="Katakai Y."/>
            <person name="Kaneko O."/>
            <person name="Mita T."/>
            <person name="Kita K."/>
            <person name="Yasutomi Y."/>
            <person name="Sutton P.L."/>
            <person name="Shakhbatyan R."/>
            <person name="Horii T."/>
            <person name="Yasunaga T."/>
            <person name="Barnwell J.W."/>
            <person name="Escalante A.A."/>
            <person name="Carlton J.M."/>
            <person name="Tanabe K."/>
        </authorList>
    </citation>
    <scope>NUCLEOTIDE SEQUENCE [LARGE SCALE GENOMIC DNA]</scope>
    <source>
        <strain evidence="8 9">B</strain>
    </source>
</reference>
<dbReference type="Gene3D" id="3.30.70.1620">
    <property type="match status" value="1"/>
</dbReference>
<keyword evidence="2" id="KW-0498">Mitosis</keyword>
<dbReference type="GO" id="GO:0003677">
    <property type="term" value="F:DNA binding"/>
    <property type="evidence" value="ECO:0007669"/>
    <property type="project" value="TreeGrafter"/>
</dbReference>